<evidence type="ECO:0000256" key="2">
    <source>
        <dbReference type="ARBA" id="ARBA00023015"/>
    </source>
</evidence>
<dbReference type="GO" id="GO:0006071">
    <property type="term" value="P:glycerol metabolic process"/>
    <property type="evidence" value="ECO:0007669"/>
    <property type="project" value="UniProtKB-KW"/>
</dbReference>
<evidence type="ECO:0000256" key="1">
    <source>
        <dbReference type="ARBA" id="ARBA00022798"/>
    </source>
</evidence>
<dbReference type="Pfam" id="PF01614">
    <property type="entry name" value="IclR_C"/>
    <property type="match status" value="1"/>
</dbReference>
<dbReference type="InterPro" id="IPR011991">
    <property type="entry name" value="ArsR-like_HTH"/>
</dbReference>
<dbReference type="EMBL" id="BHYM01000013">
    <property type="protein sequence ID" value="GCE37900.1"/>
    <property type="molecule type" value="Genomic_DNA"/>
</dbReference>
<evidence type="ECO:0000259" key="7">
    <source>
        <dbReference type="PROSITE" id="PS51077"/>
    </source>
</evidence>
<dbReference type="AlphaFoldDB" id="A0A402C2T3"/>
<dbReference type="OrthoDB" id="8479143at2"/>
<dbReference type="InterPro" id="IPR005471">
    <property type="entry name" value="Tscrpt_reg_IclR_N"/>
</dbReference>
<evidence type="ECO:0000256" key="5">
    <source>
        <dbReference type="ARBA" id="ARBA00058938"/>
    </source>
</evidence>
<dbReference type="GO" id="GO:0045892">
    <property type="term" value="P:negative regulation of DNA-templated transcription"/>
    <property type="evidence" value="ECO:0007669"/>
    <property type="project" value="TreeGrafter"/>
</dbReference>
<evidence type="ECO:0000256" key="4">
    <source>
        <dbReference type="ARBA" id="ARBA00023163"/>
    </source>
</evidence>
<dbReference type="SMART" id="SM00346">
    <property type="entry name" value="HTH_ICLR"/>
    <property type="match status" value="1"/>
</dbReference>
<sequence>MTAPRSGSQAVERAIAVLACFEGGTTNLTVSALAARTGLTTSTAYRIVQALVRGGLLERDERTDCYRVGPSLISLAMPALGRLYAESFAPHLYALAAHVKLTASLGVARDDVVVTAFSARPPDGFCTHQLPGVRQPLQSSAMGMAIRAFGTASARRSSSVAASSDLERVRRLGYAAAFSSENRDVFAVAVPVLDPEGRPHGALGVQALRRRLTDDLVREIVPPMRGVATRIGTGAGTEFPAFR</sequence>
<dbReference type="GO" id="GO:0003700">
    <property type="term" value="F:DNA-binding transcription factor activity"/>
    <property type="evidence" value="ECO:0007669"/>
    <property type="project" value="TreeGrafter"/>
</dbReference>
<dbReference type="PROSITE" id="PS51078">
    <property type="entry name" value="ICLR_ED"/>
    <property type="match status" value="1"/>
</dbReference>
<dbReference type="Gene3D" id="1.10.10.10">
    <property type="entry name" value="Winged helix-like DNA-binding domain superfamily/Winged helix DNA-binding domain"/>
    <property type="match status" value="1"/>
</dbReference>
<dbReference type="PANTHER" id="PTHR30136">
    <property type="entry name" value="HELIX-TURN-HELIX TRANSCRIPTIONAL REGULATOR, ICLR FAMILY"/>
    <property type="match status" value="1"/>
</dbReference>
<accession>A0A402C2T3</accession>
<protein>
    <recommendedName>
        <fullName evidence="6">Glycerol operon regulatory protein</fullName>
    </recommendedName>
</protein>
<evidence type="ECO:0000256" key="6">
    <source>
        <dbReference type="ARBA" id="ARBA00070406"/>
    </source>
</evidence>
<keyword evidence="2" id="KW-0805">Transcription regulation</keyword>
<name>A0A402C2T3_RHOWR</name>
<feature type="domain" description="HTH iclR-type" evidence="7">
    <location>
        <begin position="8"/>
        <end position="70"/>
    </location>
</feature>
<dbReference type="InterPro" id="IPR036390">
    <property type="entry name" value="WH_DNA-bd_sf"/>
</dbReference>
<dbReference type="PROSITE" id="PS51077">
    <property type="entry name" value="HTH_ICLR"/>
    <property type="match status" value="1"/>
</dbReference>
<dbReference type="FunFam" id="1.10.10.10:FF:000056">
    <property type="entry name" value="IclR family transcriptional regulator"/>
    <property type="match status" value="1"/>
</dbReference>
<reference evidence="9 10" key="1">
    <citation type="submission" date="2018-11" db="EMBL/GenBank/DDBJ databases">
        <title>Microbial catabolism of amino acid.</title>
        <authorList>
            <person name="Hibi M."/>
            <person name="Ogawa J."/>
        </authorList>
    </citation>
    <scope>NUCLEOTIDE SEQUENCE [LARGE SCALE GENOMIC DNA]</scope>
    <source>
        <strain evidence="9 10">C31-06</strain>
    </source>
</reference>
<keyword evidence="1" id="KW-0319">Glycerol metabolism</keyword>
<dbReference type="SUPFAM" id="SSF55781">
    <property type="entry name" value="GAF domain-like"/>
    <property type="match status" value="1"/>
</dbReference>
<dbReference type="PANTHER" id="PTHR30136:SF35">
    <property type="entry name" value="HTH-TYPE TRANSCRIPTIONAL REGULATOR RV1719"/>
    <property type="match status" value="1"/>
</dbReference>
<evidence type="ECO:0000313" key="9">
    <source>
        <dbReference type="EMBL" id="GCE37900.1"/>
    </source>
</evidence>
<dbReference type="SUPFAM" id="SSF46785">
    <property type="entry name" value="Winged helix' DNA-binding domain"/>
    <property type="match status" value="1"/>
</dbReference>
<gene>
    <name evidence="9" type="ORF">Rhow_000784</name>
</gene>
<dbReference type="Proteomes" id="UP000287519">
    <property type="component" value="Unassembled WGS sequence"/>
</dbReference>
<dbReference type="GO" id="GO:0003677">
    <property type="term" value="F:DNA binding"/>
    <property type="evidence" value="ECO:0007669"/>
    <property type="project" value="UniProtKB-KW"/>
</dbReference>
<keyword evidence="10" id="KW-1185">Reference proteome</keyword>
<dbReference type="InterPro" id="IPR036388">
    <property type="entry name" value="WH-like_DNA-bd_sf"/>
</dbReference>
<organism evidence="9 10">
    <name type="scientific">Rhodococcus wratislaviensis</name>
    <name type="common">Tsukamurella wratislaviensis</name>
    <dbReference type="NCBI Taxonomy" id="44752"/>
    <lineage>
        <taxon>Bacteria</taxon>
        <taxon>Bacillati</taxon>
        <taxon>Actinomycetota</taxon>
        <taxon>Actinomycetes</taxon>
        <taxon>Mycobacteriales</taxon>
        <taxon>Nocardiaceae</taxon>
        <taxon>Rhodococcus</taxon>
    </lineage>
</organism>
<dbReference type="CDD" id="cd00090">
    <property type="entry name" value="HTH_ARSR"/>
    <property type="match status" value="1"/>
</dbReference>
<dbReference type="InterPro" id="IPR014757">
    <property type="entry name" value="Tscrpt_reg_IclR_C"/>
</dbReference>
<dbReference type="InterPro" id="IPR029016">
    <property type="entry name" value="GAF-like_dom_sf"/>
</dbReference>
<dbReference type="RefSeq" id="WP_124390566.1">
    <property type="nucleotide sequence ID" value="NZ_BHYM01000013.1"/>
</dbReference>
<evidence type="ECO:0000313" key="10">
    <source>
        <dbReference type="Proteomes" id="UP000287519"/>
    </source>
</evidence>
<comment type="caution">
    <text evidence="9">The sequence shown here is derived from an EMBL/GenBank/DDBJ whole genome shotgun (WGS) entry which is preliminary data.</text>
</comment>
<dbReference type="InterPro" id="IPR050707">
    <property type="entry name" value="HTH_MetabolicPath_Reg"/>
</dbReference>
<dbReference type="Gene3D" id="3.30.450.40">
    <property type="match status" value="1"/>
</dbReference>
<proteinExistence type="predicted"/>
<keyword evidence="4" id="KW-0804">Transcription</keyword>
<dbReference type="Pfam" id="PF09339">
    <property type="entry name" value="HTH_IclR"/>
    <property type="match status" value="1"/>
</dbReference>
<keyword evidence="3" id="KW-0238">DNA-binding</keyword>
<comment type="function">
    <text evidence="5">May be an activator protein for the gylABX operon.</text>
</comment>
<evidence type="ECO:0000256" key="3">
    <source>
        <dbReference type="ARBA" id="ARBA00023125"/>
    </source>
</evidence>
<feature type="domain" description="IclR-ED" evidence="8">
    <location>
        <begin position="71"/>
        <end position="237"/>
    </location>
</feature>
<evidence type="ECO:0000259" key="8">
    <source>
        <dbReference type="PROSITE" id="PS51078"/>
    </source>
</evidence>